<keyword evidence="6" id="KW-1133">Transmembrane helix</keyword>
<dbReference type="SUPFAM" id="SSF69593">
    <property type="entry name" value="Glycerol-3-phosphate (1)-acyltransferase"/>
    <property type="match status" value="1"/>
</dbReference>
<keyword evidence="9" id="KW-1185">Reference proteome</keyword>
<evidence type="ECO:0000256" key="2">
    <source>
        <dbReference type="ARBA" id="ARBA00022516"/>
    </source>
</evidence>
<keyword evidence="5 8" id="KW-0012">Acyltransferase</keyword>
<protein>
    <submittedName>
        <fullName evidence="8">1-acyl-sn-glycerol-3-phosphate acyltransferase</fullName>
    </submittedName>
</protein>
<keyword evidence="6" id="KW-0472">Membrane</keyword>
<name>A0A963Z6D3_9PROT</name>
<dbReference type="InterPro" id="IPR002123">
    <property type="entry name" value="Plipid/glycerol_acylTrfase"/>
</dbReference>
<evidence type="ECO:0000259" key="7">
    <source>
        <dbReference type="SMART" id="SM00563"/>
    </source>
</evidence>
<evidence type="ECO:0000256" key="4">
    <source>
        <dbReference type="ARBA" id="ARBA00023098"/>
    </source>
</evidence>
<evidence type="ECO:0000256" key="1">
    <source>
        <dbReference type="ARBA" id="ARBA00005189"/>
    </source>
</evidence>
<dbReference type="GO" id="GO:0006654">
    <property type="term" value="P:phosphatidic acid biosynthetic process"/>
    <property type="evidence" value="ECO:0007669"/>
    <property type="project" value="TreeGrafter"/>
</dbReference>
<evidence type="ECO:0000256" key="3">
    <source>
        <dbReference type="ARBA" id="ARBA00022679"/>
    </source>
</evidence>
<organism evidence="8 9">
    <name type="scientific">Acidisoma cellulosilyticum</name>
    <dbReference type="NCBI Taxonomy" id="2802395"/>
    <lineage>
        <taxon>Bacteria</taxon>
        <taxon>Pseudomonadati</taxon>
        <taxon>Pseudomonadota</taxon>
        <taxon>Alphaproteobacteria</taxon>
        <taxon>Acetobacterales</taxon>
        <taxon>Acidocellaceae</taxon>
        <taxon>Acidisoma</taxon>
    </lineage>
</organism>
<feature type="transmembrane region" description="Helical" evidence="6">
    <location>
        <begin position="30"/>
        <end position="54"/>
    </location>
</feature>
<accession>A0A963Z6D3</accession>
<sequence length="280" mass="30977">MAETPGRAGRTVELDGVWPAWPRVAGAVRVVLRVLAILIWTVICGLPQAVLIFLPGPGKVRVPLLYWRGCCWCMGMTVRVTGAPMVHDMPVVFVGNHTSWLDIPVLGAALPACFIAKGEVGKWPVISIISRLGRTIFVSRKVAGAARENADIRGRLTQGDSLILFPEGTTSDGARVMPFRSAFLAVAESEVPHRLQPFTLVYDRLDFLPVRRADRSLFAWFGDMELASHFNQIARHRGLRATIVLHPPIDPKSGLSRKRLAQQTWHQVAVSAAEIRRNRD</sequence>
<dbReference type="PANTHER" id="PTHR10434:SF64">
    <property type="entry name" value="1-ACYL-SN-GLYCEROL-3-PHOSPHATE ACYLTRANSFERASE-RELATED"/>
    <property type="match status" value="1"/>
</dbReference>
<keyword evidence="2" id="KW-0444">Lipid biosynthesis</keyword>
<keyword evidence="4" id="KW-0443">Lipid metabolism</keyword>
<dbReference type="RefSeq" id="WP_227309984.1">
    <property type="nucleotide sequence ID" value="NZ_JAESVA010000012.1"/>
</dbReference>
<dbReference type="Proteomes" id="UP000721844">
    <property type="component" value="Unassembled WGS sequence"/>
</dbReference>
<evidence type="ECO:0000313" key="8">
    <source>
        <dbReference type="EMBL" id="MCB8883331.1"/>
    </source>
</evidence>
<dbReference type="EMBL" id="JAESVA010000012">
    <property type="protein sequence ID" value="MCB8883331.1"/>
    <property type="molecule type" value="Genomic_DNA"/>
</dbReference>
<dbReference type="AlphaFoldDB" id="A0A963Z6D3"/>
<reference evidence="8 9" key="1">
    <citation type="journal article" date="2021" name="Microorganisms">
        <title>Acidisoma silvae sp. nov. and Acidisomacellulosilytica sp. nov., Two Acidophilic Bacteria Isolated from Decaying Wood, Hydrolyzing Cellulose and Producing Poly-3-hydroxybutyrate.</title>
        <authorList>
            <person name="Mieszkin S."/>
            <person name="Pouder E."/>
            <person name="Uroz S."/>
            <person name="Simon-Colin C."/>
            <person name="Alain K."/>
        </authorList>
    </citation>
    <scope>NUCLEOTIDE SEQUENCE [LARGE SCALE GENOMIC DNA]</scope>
    <source>
        <strain evidence="8 9">HW T5.17</strain>
    </source>
</reference>
<dbReference type="PANTHER" id="PTHR10434">
    <property type="entry name" value="1-ACYL-SN-GLYCEROL-3-PHOSPHATE ACYLTRANSFERASE"/>
    <property type="match status" value="1"/>
</dbReference>
<gene>
    <name evidence="8" type="ORF">ACELLULO517_23985</name>
</gene>
<dbReference type="SMART" id="SM00563">
    <property type="entry name" value="PlsC"/>
    <property type="match status" value="1"/>
</dbReference>
<dbReference type="GO" id="GO:0003841">
    <property type="term" value="F:1-acylglycerol-3-phosphate O-acyltransferase activity"/>
    <property type="evidence" value="ECO:0007669"/>
    <property type="project" value="TreeGrafter"/>
</dbReference>
<comment type="pathway">
    <text evidence="1">Lipid metabolism.</text>
</comment>
<feature type="domain" description="Phospholipid/glycerol acyltransferase" evidence="7">
    <location>
        <begin position="91"/>
        <end position="203"/>
    </location>
</feature>
<dbReference type="Pfam" id="PF01553">
    <property type="entry name" value="Acyltransferase"/>
    <property type="match status" value="1"/>
</dbReference>
<evidence type="ECO:0000256" key="6">
    <source>
        <dbReference type="SAM" id="Phobius"/>
    </source>
</evidence>
<comment type="caution">
    <text evidence="8">The sequence shown here is derived from an EMBL/GenBank/DDBJ whole genome shotgun (WGS) entry which is preliminary data.</text>
</comment>
<keyword evidence="6" id="KW-0812">Transmembrane</keyword>
<dbReference type="CDD" id="cd07989">
    <property type="entry name" value="LPLAT_AGPAT-like"/>
    <property type="match status" value="1"/>
</dbReference>
<keyword evidence="3" id="KW-0808">Transferase</keyword>
<evidence type="ECO:0000313" key="9">
    <source>
        <dbReference type="Proteomes" id="UP000721844"/>
    </source>
</evidence>
<proteinExistence type="predicted"/>
<evidence type="ECO:0000256" key="5">
    <source>
        <dbReference type="ARBA" id="ARBA00023315"/>
    </source>
</evidence>